<dbReference type="PANTHER" id="PTHR46577:SF1">
    <property type="entry name" value="HTH-TYPE TRANSCRIPTIONAL REGULATORY PROTEIN GABR"/>
    <property type="match status" value="1"/>
</dbReference>
<evidence type="ECO:0000259" key="6">
    <source>
        <dbReference type="PROSITE" id="PS50949"/>
    </source>
</evidence>
<evidence type="ECO:0000256" key="5">
    <source>
        <dbReference type="ARBA" id="ARBA00023163"/>
    </source>
</evidence>
<accession>D5ARI4</accession>
<dbReference type="STRING" id="272942.RCAP_rcc01095"/>
<dbReference type="EMBL" id="CP001312">
    <property type="protein sequence ID" value="ADE84855.1"/>
    <property type="molecule type" value="Genomic_DNA"/>
</dbReference>
<protein>
    <submittedName>
        <fullName evidence="7">Transcriptional regulator, GntR family</fullName>
    </submittedName>
</protein>
<proteinExistence type="inferred from homology"/>
<dbReference type="Proteomes" id="UP000002361">
    <property type="component" value="Chromosome"/>
</dbReference>
<keyword evidence="4" id="KW-0238">DNA-binding</keyword>
<evidence type="ECO:0000256" key="4">
    <source>
        <dbReference type="ARBA" id="ARBA00023125"/>
    </source>
</evidence>
<dbReference type="KEGG" id="rcp:RCAP_rcc01095"/>
<dbReference type="InterPro" id="IPR000524">
    <property type="entry name" value="Tscrpt_reg_HTH_GntR"/>
</dbReference>
<dbReference type="HOGENOM" id="CLU_017584_0_1_5"/>
<dbReference type="GeneID" id="31490016"/>
<dbReference type="GO" id="GO:0003677">
    <property type="term" value="F:DNA binding"/>
    <property type="evidence" value="ECO:0007669"/>
    <property type="project" value="UniProtKB-KW"/>
</dbReference>
<keyword evidence="5" id="KW-0804">Transcription</keyword>
<dbReference type="PRINTS" id="PR00035">
    <property type="entry name" value="HTHGNTR"/>
</dbReference>
<dbReference type="AlphaFoldDB" id="D5ARI4"/>
<name>D5ARI4_RHOCB</name>
<dbReference type="RefSeq" id="WP_013066834.1">
    <property type="nucleotide sequence ID" value="NC_014034.1"/>
</dbReference>
<dbReference type="Pfam" id="PF00392">
    <property type="entry name" value="GntR"/>
    <property type="match status" value="1"/>
</dbReference>
<evidence type="ECO:0000313" key="8">
    <source>
        <dbReference type="Proteomes" id="UP000002361"/>
    </source>
</evidence>
<keyword evidence="8" id="KW-1185">Reference proteome</keyword>
<evidence type="ECO:0000256" key="3">
    <source>
        <dbReference type="ARBA" id="ARBA00023015"/>
    </source>
</evidence>
<dbReference type="Gene3D" id="3.40.640.10">
    <property type="entry name" value="Type I PLP-dependent aspartate aminotransferase-like (Major domain)"/>
    <property type="match status" value="1"/>
</dbReference>
<dbReference type="Pfam" id="PF00155">
    <property type="entry name" value="Aminotran_1_2"/>
    <property type="match status" value="1"/>
</dbReference>
<dbReference type="InterPro" id="IPR015421">
    <property type="entry name" value="PyrdxlP-dep_Trfase_major"/>
</dbReference>
<dbReference type="SUPFAM" id="SSF53383">
    <property type="entry name" value="PLP-dependent transferases"/>
    <property type="match status" value="1"/>
</dbReference>
<dbReference type="SMART" id="SM00345">
    <property type="entry name" value="HTH_GNTR"/>
    <property type="match status" value="1"/>
</dbReference>
<dbReference type="InterPro" id="IPR015424">
    <property type="entry name" value="PyrdxlP-dep_Trfase"/>
</dbReference>
<dbReference type="PANTHER" id="PTHR46577">
    <property type="entry name" value="HTH-TYPE TRANSCRIPTIONAL REGULATORY PROTEIN GABR"/>
    <property type="match status" value="1"/>
</dbReference>
<comment type="similarity">
    <text evidence="1">In the C-terminal section; belongs to the class-I pyridoxal-phosphate-dependent aminotransferase family.</text>
</comment>
<reference key="1">
    <citation type="submission" date="2008-12" db="EMBL/GenBank/DDBJ databases">
        <title>Complete genome sequence of Rhodobacter capsulatus SB1003.</title>
        <authorList>
            <person name="Strnad H."/>
            <person name="Lapidus A."/>
            <person name="Vlcek C."/>
            <person name="Ulbrich P."/>
            <person name="Paces J."/>
            <person name="Maltsev N."/>
            <person name="Kumar V."/>
            <person name="Kogan Y."/>
            <person name="Milgram A."/>
            <person name="Rebrekov D."/>
            <person name="Mazur M."/>
            <person name="Cox R."/>
            <person name="Kyrpides N."/>
            <person name="Kolar M."/>
            <person name="Sachova J."/>
            <person name="Ridl J."/>
            <person name="Ivanova N."/>
            <person name="Kapatral V."/>
            <person name="Los T."/>
            <person name="Lykidis A."/>
            <person name="Mikhailova N."/>
            <person name="Reznik G."/>
            <person name="Vasieva O."/>
            <person name="Fonstein M."/>
            <person name="Paces V."/>
            <person name="Haselkorn R."/>
        </authorList>
    </citation>
    <scope>NUCLEOTIDE SEQUENCE</scope>
    <source>
        <strain>SB1003</strain>
    </source>
</reference>
<keyword evidence="3" id="KW-0805">Transcription regulation</keyword>
<evidence type="ECO:0000256" key="1">
    <source>
        <dbReference type="ARBA" id="ARBA00005384"/>
    </source>
</evidence>
<keyword evidence="2" id="KW-0663">Pyridoxal phosphate</keyword>
<dbReference type="SUPFAM" id="SSF46785">
    <property type="entry name" value="Winged helix' DNA-binding domain"/>
    <property type="match status" value="1"/>
</dbReference>
<dbReference type="InterPro" id="IPR036390">
    <property type="entry name" value="WH_DNA-bd_sf"/>
</dbReference>
<dbReference type="InterPro" id="IPR004839">
    <property type="entry name" value="Aminotransferase_I/II_large"/>
</dbReference>
<dbReference type="GO" id="GO:0030170">
    <property type="term" value="F:pyridoxal phosphate binding"/>
    <property type="evidence" value="ECO:0007669"/>
    <property type="project" value="InterPro"/>
</dbReference>
<dbReference type="Gene3D" id="1.10.10.10">
    <property type="entry name" value="Winged helix-like DNA-binding domain superfamily/Winged helix DNA-binding domain"/>
    <property type="match status" value="1"/>
</dbReference>
<dbReference type="CDD" id="cd00609">
    <property type="entry name" value="AAT_like"/>
    <property type="match status" value="1"/>
</dbReference>
<reference evidence="7 8" key="2">
    <citation type="journal article" date="2010" name="J. Bacteriol.">
        <title>Complete genome sequence of the photosynthetic purple nonsulfur bacterium Rhodobacter capsulatus SB 1003.</title>
        <authorList>
            <person name="Strnad H."/>
            <person name="Lapidus A."/>
            <person name="Paces J."/>
            <person name="Ulbrich P."/>
            <person name="Vlcek C."/>
            <person name="Paces V."/>
            <person name="Haselkorn R."/>
        </authorList>
    </citation>
    <scope>NUCLEOTIDE SEQUENCE [LARGE SCALE GENOMIC DNA]</scope>
    <source>
        <strain evidence="8">ATCC BAA-309 / NBRC 16581 / SB1003</strain>
    </source>
</reference>
<dbReference type="InterPro" id="IPR036388">
    <property type="entry name" value="WH-like_DNA-bd_sf"/>
</dbReference>
<gene>
    <name evidence="7" type="ordered locus">RCAP_rcc01095</name>
</gene>
<feature type="domain" description="HTH gntR-type" evidence="6">
    <location>
        <begin position="26"/>
        <end position="93"/>
    </location>
</feature>
<organism evidence="7 8">
    <name type="scientific">Rhodobacter capsulatus (strain ATCC BAA-309 / NBRC 16581 / SB1003)</name>
    <dbReference type="NCBI Taxonomy" id="272942"/>
    <lineage>
        <taxon>Bacteria</taxon>
        <taxon>Pseudomonadati</taxon>
        <taxon>Pseudomonadota</taxon>
        <taxon>Alphaproteobacteria</taxon>
        <taxon>Rhodobacterales</taxon>
        <taxon>Rhodobacter group</taxon>
        <taxon>Rhodobacter</taxon>
    </lineage>
</organism>
<evidence type="ECO:0000256" key="2">
    <source>
        <dbReference type="ARBA" id="ARBA00022898"/>
    </source>
</evidence>
<dbReference type="InterPro" id="IPR051446">
    <property type="entry name" value="HTH_trans_reg/aminotransferase"/>
</dbReference>
<evidence type="ECO:0000313" key="7">
    <source>
        <dbReference type="EMBL" id="ADE84855.1"/>
    </source>
</evidence>
<dbReference type="GO" id="GO:0003700">
    <property type="term" value="F:DNA-binding transcription factor activity"/>
    <property type="evidence" value="ECO:0007669"/>
    <property type="project" value="InterPro"/>
</dbReference>
<dbReference type="eggNOG" id="COG1167">
    <property type="taxonomic scope" value="Bacteria"/>
</dbReference>
<dbReference type="PROSITE" id="PS50949">
    <property type="entry name" value="HTH_GNTR"/>
    <property type="match status" value="1"/>
</dbReference>
<dbReference type="CDD" id="cd07377">
    <property type="entry name" value="WHTH_GntR"/>
    <property type="match status" value="1"/>
</dbReference>
<sequence>MANPDKKDRSTFEAALFGLTLARGAGPLHLQLTEALRALILRGGAAGRRLPSSRALAGELSVSRLTVTTAYDQLIAEGYLQTRPGAGTFVAGDLPHLAPPPPGVPPLTRHTAPVLPFLPGLPDQRLFPHRLWARHLERAWRAPEAGLLDRADPFGWYPLRASIADHLAVWRGLACTPEQVVITSGARDVTEILCHALLPPGAAVATEDPGWPVQQALLGDLGARPLPLRIGAEGLDPAAIPQGTQAVIVTPSRQYPTGVAMALPQRLALLGWARATGGLIVEDDYDGEFRYRGQPLPSLAGLDGLRATLYSGSFSKLLSPGLRIGYLVVPEALAGRVRRYLARGGLRVSLLPQPALAAFMASGEFATHLRRMRRVYAARQAVLIDALQPVAGLLELRPDASGMHLVAPLAAALRARASDAEIVLRGADRGLTLKALSAHAQLPAPPQGLVLGYTAFDEAQIRAAAARLCDLLREIAA</sequence>
<dbReference type="OrthoDB" id="9763453at2"/>